<dbReference type="SUPFAM" id="SSF56815">
    <property type="entry name" value="Sec1/munc18-like (SM) proteins"/>
    <property type="match status" value="1"/>
</dbReference>
<feature type="region of interest" description="Disordered" evidence="6">
    <location>
        <begin position="1846"/>
        <end position="1933"/>
    </location>
</feature>
<comment type="similarity">
    <text evidence="2">Belongs to the STXBP/unc-18/SEC1 family.</text>
</comment>
<feature type="compositionally biased region" description="Basic and acidic residues" evidence="6">
    <location>
        <begin position="300"/>
        <end position="309"/>
    </location>
</feature>
<sequence>NNDDDDDDNDDDENTAYQDSAFSFEPSRATSIKPVDTLKPSVQQDNNKFHQHIPSRDSIRIVSDDNLDEIYGDNDSFISNNIPFTKQSFSNNNTPTLNSNFDYDKTPKLDHVPNLGYSHQRTQSTPQLSTTQRERSHSPHRSLFESPILNSSPIRNTSPTLENIKNSPVTNIKKNFITFTSNHSSPKLSSPKASPKLSKAKLNDSNFNEKLTMSKFKQQKSQATSIPPQDSAQTQLPQSQQYKQKSKLTFKSLFNKNPNVESNNKKKSPMVNSQDKFTDKFNRPKSFSFNTLGGNNPTVKAEEKKEKSKSLLSGWKRKSLGFNSQATKGKGSSIFHSSNTDDNIPSTTTTTTTTNNNNARSSFGHKKTKSNASLPVLSKPKESVLNSSSCEVAAPSSPHKHSHSTPEIFNKELPVLPPPTSNSKKINGTFNFNNKTERDNSLLQTYGFNKTTPELSQTPILSMSPNLEHNTKLKQSPEWKGNPTIIRSASEQTIETSNSPTNLPEPQSAKIDFSTSIGDAQVCSDIENDENNDNDSYLDSVAKDSSNNNNSLAFNSSSTYETTEGEDNIDADGISFFKPPKSLNGLSNNMPMKQLPNTPNISKIDENLLKTPTSVTSPSFSIVASFTSSPNKYHIGDDMFPKKLGIEDIESIVSLERSRSMKSIRSAVNSEKRLSHKNSILKMVKDNDDMDEFLLPDGMVVVKSPLVEHSLQINKPVNDGGEPSRKSSILKNPIKPIQPQSYQPSQLRNIHNKRNSMNFDDNSPTHDIFRYNNISDVNNSNVSDDENLIEVISDNLLDNNNNNIGNYDKNKDLVSSPKLANNNIDYKTSIDTGFIDNEDFDEFIDMINFDDDDLENMNTSFDIETGIATTISPVQKIQREESVPDFLGIETSFNSMRFDNNADMNQLIDDSNFQSPKFTTAPISSDNIDSKIKHGEENLRKDSNQSTQSLHDNYDYKPPIRPLSKSFKGLTGPSFNTSLKPETQSAILGSLSKNTIVPSDSENSISIANFSNYDSNNNMNASFNPQNSSYENYNDYANYYDSQIPKIPSFNNNTNNYNNMNYNGYNDYNNHNHYNNNNQNNNINSDYNNNNNNNYSLNNPFTDYTQSYDDGGENDDGNKFEYPNDMANKRKSLNFMGKLSTNNKLGNSSTSSLPIKFEDEEIYTKPKRLNRKKNRSSLSFGSMFDQLIPHKDENVKANVKFSSRILLYDTYGEEEYDRKPESSTCNSLTPQLAMDIKNELNQLKSEMEKLFNDDILNFVYTFKKIDGDRSKNRDSAIYLLDPTRNYTINCLAADFANGQRYNDAIVMFLPGPWDLFWPDLLKNKYFTDSLIIQKDPHIADYFSFVPIESRLFVTGNNHSIPAYYKPEKHGKNFYHYQIDMAVNAMMGLCTLTNEYPTIRYYNSPISKELAIAFQYKLDEYYRDHPDIIPLNNKTIFLITDRTMDMFGPICHYQFYRSQIFDLLDDVEIERTVEPIAKYSYNIQTGEGRTKKTLIFDSKDPIYTELKDLTIEKATARIRELYSELKVEDSKFSGKNLETANGLRHALVNKDSHAERKTFVTGHYNLCETMWTDLKKEHVGDIITFENLCAAGLGSIDRIKVPVTDGLLHLLNNDGINVYNKIRLLILYAIYRRGVIKNDLKKLLMFSMPEKTDNVIKLFENLQSLGLYVLKPDLSHPGKKKYTYFGVNDTDDQMKIYTPTFTNIISRLVYNKLPEYYNTSTLDTTGYIDEDDDTLKSFPFVKAGPNPTDMEGVETIRNQPKWKSTKNSNNSTRQKIIIFCAGGLTPSELSCISSLEDELNRNIIIGTDEVYSVWDMLGDINLINEDEFDFPLKKKLARKPIPDFLAEDSVDPKKRQTAAKTQQDVKQNVQQSKNSNTSNVQQSPTKHHHKISFGIHSRKKSDIQVENNGHNGFSEVEEDKKAKKRITPPAEKPLSDEQNEKYIKVLKHFQNPELQVSVKEHDKSVKEPLIEDEKAWLTRECILRYLRATKWNVHEAIQRIEGTISWRREFGIQYQDDEKNKVNPELVAPESTTGKQVVLGFDNDARPCLYLKPGRQNTKTSHRQVQHLVFCLEKVIDFMPSGQDSLALLIDFKNHPEIQANVELAKIPSLSVGREVLHILQTHYPERLGKALLTNIPFLGRAFLKLIYPFIDPLTREKLVFDAEFINFVKGEQLDKDFDGFVDFVYDQDKYYPALVEMTKERRSKYMERYVKFGSVVGLSEVDLRGTSDEITIPVGRHPYNAKDTTITTTISSVSAVNSSATGAKDTSVNEITKETEKLNL</sequence>
<dbReference type="Gene3D" id="3.90.830.10">
    <property type="entry name" value="Syntaxin Binding Protein 1, Chain A, domain 2"/>
    <property type="match status" value="1"/>
</dbReference>
<feature type="compositionally biased region" description="Polar residues" evidence="6">
    <location>
        <begin position="1857"/>
        <end position="1883"/>
    </location>
</feature>
<feature type="compositionally biased region" description="Polar residues" evidence="6">
    <location>
        <begin position="203"/>
        <end position="262"/>
    </location>
</feature>
<dbReference type="InterPro" id="IPR036273">
    <property type="entry name" value="CRAL/TRIO_N_dom_sf"/>
</dbReference>
<dbReference type="PANTHER" id="PTHR45824:SF29">
    <property type="entry name" value="GH16843P"/>
    <property type="match status" value="1"/>
</dbReference>
<dbReference type="Pfam" id="PF03765">
    <property type="entry name" value="CRAL_TRIO_N"/>
    <property type="match status" value="1"/>
</dbReference>
<dbReference type="Gene3D" id="1.25.40.60">
    <property type="match status" value="1"/>
</dbReference>
<dbReference type="GO" id="GO:0071944">
    <property type="term" value="C:cell periphery"/>
    <property type="evidence" value="ECO:0007669"/>
    <property type="project" value="UniProtKB-ARBA"/>
</dbReference>
<dbReference type="GO" id="GO:0009410">
    <property type="term" value="P:response to xenobiotic stimulus"/>
    <property type="evidence" value="ECO:0007669"/>
    <property type="project" value="UniProtKB-ARBA"/>
</dbReference>
<dbReference type="Proteomes" id="UP000697127">
    <property type="component" value="Unassembled WGS sequence"/>
</dbReference>
<dbReference type="InterPro" id="IPR036045">
    <property type="entry name" value="Sec1-like_sf"/>
</dbReference>
<proteinExistence type="inferred from homology"/>
<feature type="compositionally biased region" description="Low complexity" evidence="6">
    <location>
        <begin position="545"/>
        <end position="558"/>
    </location>
</feature>
<dbReference type="SMART" id="SM01100">
    <property type="entry name" value="CRAL_TRIO_N"/>
    <property type="match status" value="1"/>
</dbReference>
<evidence type="ECO:0000256" key="4">
    <source>
        <dbReference type="ARBA" id="ARBA00024146"/>
    </source>
</evidence>
<evidence type="ECO:0000256" key="6">
    <source>
        <dbReference type="SAM" id="MobiDB-lite"/>
    </source>
</evidence>
<dbReference type="FunFam" id="3.40.525.10:FF:000013">
    <property type="entry name" value="Phosphatidylinositol transfer protein PDR16"/>
    <property type="match status" value="1"/>
</dbReference>
<feature type="compositionally biased region" description="Basic residues" evidence="6">
    <location>
        <begin position="1884"/>
        <end position="1898"/>
    </location>
</feature>
<feature type="compositionally biased region" description="Polar residues" evidence="6">
    <location>
        <begin position="148"/>
        <end position="166"/>
    </location>
</feature>
<dbReference type="SUPFAM" id="SSF52087">
    <property type="entry name" value="CRAL/TRIO domain"/>
    <property type="match status" value="1"/>
</dbReference>
<feature type="region of interest" description="Disordered" evidence="6">
    <location>
        <begin position="713"/>
        <end position="745"/>
    </location>
</feature>
<keyword evidence="3" id="KW-0492">Microsome</keyword>
<gene>
    <name evidence="8" type="ORF">C6P40_001860</name>
</gene>
<dbReference type="Gene3D" id="3.40.525.10">
    <property type="entry name" value="CRAL-TRIO lipid binding domain"/>
    <property type="match status" value="1"/>
</dbReference>
<name>A0A9P7BG16_9ASCO</name>
<comment type="caution">
    <text evidence="8">The sequence shown here is derived from an EMBL/GenBank/DDBJ whole genome shotgun (WGS) entry which is preliminary data.</text>
</comment>
<keyword evidence="3" id="KW-0256">Endoplasmic reticulum</keyword>
<feature type="region of interest" description="Disordered" evidence="6">
    <location>
        <begin position="525"/>
        <end position="573"/>
    </location>
</feature>
<dbReference type="InterPro" id="IPR027482">
    <property type="entry name" value="Sec1-like_dom2"/>
</dbReference>
<dbReference type="Gene3D" id="3.40.50.1910">
    <property type="match status" value="1"/>
</dbReference>
<evidence type="ECO:0000256" key="1">
    <source>
        <dbReference type="ARBA" id="ARBA00004144"/>
    </source>
</evidence>
<evidence type="ECO:0000313" key="9">
    <source>
        <dbReference type="Proteomes" id="UP000697127"/>
    </source>
</evidence>
<dbReference type="SUPFAM" id="SSF46938">
    <property type="entry name" value="CRAL/TRIO N-terminal domain"/>
    <property type="match status" value="1"/>
</dbReference>
<dbReference type="InterPro" id="IPR036865">
    <property type="entry name" value="CRAL-TRIO_dom_sf"/>
</dbReference>
<dbReference type="GO" id="GO:0032934">
    <property type="term" value="F:sterol binding"/>
    <property type="evidence" value="ECO:0007669"/>
    <property type="project" value="UniProtKB-ARBA"/>
</dbReference>
<feature type="non-terminal residue" evidence="8">
    <location>
        <position position="2280"/>
    </location>
</feature>
<feature type="region of interest" description="Disordered" evidence="6">
    <location>
        <begin position="113"/>
        <end position="166"/>
    </location>
</feature>
<dbReference type="PROSITE" id="PS50191">
    <property type="entry name" value="CRAL_TRIO"/>
    <property type="match status" value="1"/>
</dbReference>
<keyword evidence="9" id="KW-1185">Reference proteome</keyword>
<dbReference type="Pfam" id="PF00995">
    <property type="entry name" value="Sec1"/>
    <property type="match status" value="1"/>
</dbReference>
<dbReference type="InterPro" id="IPR043127">
    <property type="entry name" value="Sec-1-like_dom3a"/>
</dbReference>
<feature type="compositionally biased region" description="Polar residues" evidence="6">
    <location>
        <begin position="334"/>
        <end position="346"/>
    </location>
</feature>
<protein>
    <recommendedName>
        <fullName evidence="5">SEC14 homolog 3</fullName>
    </recommendedName>
</protein>
<feature type="compositionally biased region" description="Low complexity" evidence="6">
    <location>
        <begin position="184"/>
        <end position="197"/>
    </location>
</feature>
<feature type="compositionally biased region" description="Low complexity" evidence="6">
    <location>
        <begin position="347"/>
        <end position="358"/>
    </location>
</feature>
<feature type="region of interest" description="Disordered" evidence="6">
    <location>
        <begin position="180"/>
        <end position="310"/>
    </location>
</feature>
<reference evidence="8" key="1">
    <citation type="submission" date="2020-11" db="EMBL/GenBank/DDBJ databases">
        <title>Kefir isolates.</title>
        <authorList>
            <person name="Marcisauskas S."/>
            <person name="Kim Y."/>
            <person name="Blasche S."/>
        </authorList>
    </citation>
    <scope>NUCLEOTIDE SEQUENCE</scope>
    <source>
        <strain evidence="8">Olga-1</strain>
    </source>
</reference>
<evidence type="ECO:0000313" key="8">
    <source>
        <dbReference type="EMBL" id="KAG0687798.1"/>
    </source>
</evidence>
<dbReference type="SMART" id="SM00516">
    <property type="entry name" value="SEC14"/>
    <property type="match status" value="1"/>
</dbReference>
<feature type="domain" description="CRAL-TRIO" evidence="7">
    <location>
        <begin position="2025"/>
        <end position="2185"/>
    </location>
</feature>
<feature type="compositionally biased region" description="Polar residues" evidence="6">
    <location>
        <begin position="117"/>
        <end position="131"/>
    </location>
</feature>
<dbReference type="InterPro" id="IPR001619">
    <property type="entry name" value="Sec1-like"/>
</dbReference>
<evidence type="ECO:0000256" key="2">
    <source>
        <dbReference type="ARBA" id="ARBA00009884"/>
    </source>
</evidence>
<feature type="compositionally biased region" description="Polar residues" evidence="6">
    <location>
        <begin position="285"/>
        <end position="298"/>
    </location>
</feature>
<dbReference type="GO" id="GO:0016192">
    <property type="term" value="P:vesicle-mediated transport"/>
    <property type="evidence" value="ECO:0007669"/>
    <property type="project" value="InterPro"/>
</dbReference>
<dbReference type="PANTHER" id="PTHR45824">
    <property type="entry name" value="GH16843P"/>
    <property type="match status" value="1"/>
</dbReference>
<comment type="subcellular location">
    <subcellularLocation>
        <location evidence="1">Microsome</location>
    </subcellularLocation>
</comment>
<feature type="region of interest" description="Disordered" evidence="6">
    <location>
        <begin position="936"/>
        <end position="958"/>
    </location>
</feature>
<accession>A0A9P7BG16</accession>
<dbReference type="Pfam" id="PF00650">
    <property type="entry name" value="CRAL_TRIO"/>
    <property type="match status" value="1"/>
</dbReference>
<dbReference type="InterPro" id="IPR001251">
    <property type="entry name" value="CRAL-TRIO_dom"/>
</dbReference>
<feature type="compositionally biased region" description="Acidic residues" evidence="6">
    <location>
        <begin position="1"/>
        <end position="14"/>
    </location>
</feature>
<dbReference type="InterPro" id="IPR011074">
    <property type="entry name" value="CRAL/TRIO_N_dom"/>
</dbReference>
<feature type="region of interest" description="Disordered" evidence="6">
    <location>
        <begin position="1"/>
        <end position="31"/>
    </location>
</feature>
<feature type="region of interest" description="Disordered" evidence="6">
    <location>
        <begin position="322"/>
        <end position="417"/>
    </location>
</feature>
<dbReference type="CDD" id="cd00170">
    <property type="entry name" value="SEC14"/>
    <property type="match status" value="1"/>
</dbReference>
<dbReference type="InterPro" id="IPR052578">
    <property type="entry name" value="PI_Transfer_CRAL-TRIO"/>
</dbReference>
<dbReference type="GO" id="GO:0008526">
    <property type="term" value="F:phosphatidylinositol transfer activity"/>
    <property type="evidence" value="ECO:0007669"/>
    <property type="project" value="TreeGrafter"/>
</dbReference>
<evidence type="ECO:0000259" key="7">
    <source>
        <dbReference type="PROSITE" id="PS50191"/>
    </source>
</evidence>
<comment type="catalytic activity">
    <reaction evidence="4">
        <text>a 1,2-diacyl-sn-glycero-3-phospho-(1D-myo-inositol)(in) = a 1,2-diacyl-sn-glycero-3-phospho-(1D-myo-inositol)(out)</text>
        <dbReference type="Rhea" id="RHEA:38691"/>
        <dbReference type="ChEBI" id="CHEBI:57880"/>
    </reaction>
    <physiologicalReaction direction="left-to-right" evidence="4">
        <dbReference type="Rhea" id="RHEA:38692"/>
    </physiologicalReaction>
</comment>
<evidence type="ECO:0000256" key="3">
    <source>
        <dbReference type="ARBA" id="ARBA00022848"/>
    </source>
</evidence>
<evidence type="ECO:0000256" key="5">
    <source>
        <dbReference type="ARBA" id="ARBA00083195"/>
    </source>
</evidence>
<organism evidence="8 9">
    <name type="scientific">Pichia californica</name>
    <dbReference type="NCBI Taxonomy" id="460514"/>
    <lineage>
        <taxon>Eukaryota</taxon>
        <taxon>Fungi</taxon>
        <taxon>Dikarya</taxon>
        <taxon>Ascomycota</taxon>
        <taxon>Saccharomycotina</taxon>
        <taxon>Pichiomycetes</taxon>
        <taxon>Pichiales</taxon>
        <taxon>Pichiaceae</taxon>
        <taxon>Pichia</taxon>
    </lineage>
</organism>
<dbReference type="EMBL" id="PUHW01000215">
    <property type="protein sequence ID" value="KAG0687798.1"/>
    <property type="molecule type" value="Genomic_DNA"/>
</dbReference>